<proteinExistence type="predicted"/>
<evidence type="ECO:0000313" key="1">
    <source>
        <dbReference type="EMBL" id="USW46779.1"/>
    </source>
</evidence>
<sequence>MDSDYDKEQDLFVNSGLIAGVKAANGGRMPTTRKEALSTMGDADVVTLLQSLEFKCDEPHKTYGYRNPNYSIASAAVPPGCPTKCGPCSSQWWTPAQTIKKEYTRNYGDEQAANAIHELKVLAAENFSHIKKTLDKHDDAITRSWLRKSEAQRKHIVREAMPSMYARKGFPLVELNKRVGVKAKGDLSAFVSKHRCSFLLPYLDVESLGSMPNVLLAILYHRSHSSPCDRASFDFHQTEYAFTGSFISASYNRHCVVMYGKHYGKLVSWDKQAAHRLDMVNFPRGLLIFEAQFELSRFLRKALDVLGGQLSAASESGCGRHQELAIGSEIPSLGRADQATINSSHASPPPAFDLRQLTQAFKTRQHAAEDELWLLQTDPSYLCQYLSRFEGAMIFRNATTAEIREYKAKLVMLPLLNLQTWRYLVCQADKMLADQAVRSVAVNAGSPLPKVYEAAISCLEAALREVFTAQTENILTLVLCSKDFRDLYTGNEGDRIVMNHLNHNMSEKDPLYYHVMELARHDERTSYLAAHHFDMLEHILETSSGQSRRVDGLLRGLLSDMAAIDQALTSIRLHRPRNKPFTEVIGGLTIVEQSSKKREDEKTVAAREHVKHFQVRHTLQRGAVRMTHLVGYKRLHSSLEDFLQLPRMSRSINRDSIANFDESHRRLRQFWQQVQRLQEDQIIGIYLELGQQSLAQEQRQLLTAWSDKTHLAGVATERRALVAALETKERNAEVARLHAARKRQDGIATIQTTWGQDSQEVYPTDEVKLKHKTRPAQAATADTSAVSPEINSTATLDTLQLRTVSVDSNALQTFEQMYNATSDDQRDIKWDSFIAAMIDAGFLVSPSGGSVFTFTETSGRGRINFHRPHSDPSIDPIMLRSMGKRLKKWFGFGRETFVERKKEEV</sequence>
<dbReference type="EMBL" id="CP099418">
    <property type="protein sequence ID" value="USW46779.1"/>
    <property type="molecule type" value="Genomic_DNA"/>
</dbReference>
<dbReference type="AlphaFoldDB" id="A0A9Q9AFW8"/>
<reference evidence="1" key="1">
    <citation type="submission" date="2022-06" db="EMBL/GenBank/DDBJ databases">
        <title>Complete genome sequences of two strains of the flax pathogen Septoria linicola.</title>
        <authorList>
            <person name="Lapalu N."/>
            <person name="Simon A."/>
            <person name="Demenou B."/>
            <person name="Paumier D."/>
            <person name="Guillot M.-P."/>
            <person name="Gout L."/>
            <person name="Valade R."/>
        </authorList>
    </citation>
    <scope>NUCLEOTIDE SEQUENCE</scope>
    <source>
        <strain evidence="1">SE15195</strain>
    </source>
</reference>
<evidence type="ECO:0000313" key="2">
    <source>
        <dbReference type="Proteomes" id="UP001056384"/>
    </source>
</evidence>
<gene>
    <name evidence="1" type="ORF">Slin15195_G000980</name>
</gene>
<protein>
    <submittedName>
        <fullName evidence="1">Uncharacterized protein</fullName>
    </submittedName>
</protein>
<name>A0A9Q9AFW8_9PEZI</name>
<dbReference type="PANTHER" id="PTHR40788:SF2">
    <property type="entry name" value="CLR5 DOMAIN-CONTAINING PROTEIN"/>
    <property type="match status" value="1"/>
</dbReference>
<organism evidence="1 2">
    <name type="scientific">Septoria linicola</name>
    <dbReference type="NCBI Taxonomy" id="215465"/>
    <lineage>
        <taxon>Eukaryota</taxon>
        <taxon>Fungi</taxon>
        <taxon>Dikarya</taxon>
        <taxon>Ascomycota</taxon>
        <taxon>Pezizomycotina</taxon>
        <taxon>Dothideomycetes</taxon>
        <taxon>Dothideomycetidae</taxon>
        <taxon>Mycosphaerellales</taxon>
        <taxon>Mycosphaerellaceae</taxon>
        <taxon>Septoria</taxon>
    </lineage>
</organism>
<keyword evidence="2" id="KW-1185">Reference proteome</keyword>
<dbReference type="PANTHER" id="PTHR40788">
    <property type="entry name" value="CLR5 DOMAIN-CONTAINING PROTEIN-RELATED"/>
    <property type="match status" value="1"/>
</dbReference>
<accession>A0A9Q9AFW8</accession>
<dbReference type="Proteomes" id="UP001056384">
    <property type="component" value="Chromosome 1"/>
</dbReference>